<dbReference type="EMBL" id="JAGHQM010004272">
    <property type="protein sequence ID" value="KAH0536538.1"/>
    <property type="molecule type" value="Genomic_DNA"/>
</dbReference>
<dbReference type="Gene3D" id="3.20.20.80">
    <property type="entry name" value="Glycosidases"/>
    <property type="match status" value="1"/>
</dbReference>
<evidence type="ECO:0000313" key="3">
    <source>
        <dbReference type="Proteomes" id="UP000750711"/>
    </source>
</evidence>
<sequence>MRSFLFTVLALITIPALSQSPIPRIQTANGHHTLLVDDQPFLILGGQANNSSAWPALLPNVWAAAAAMHLNTLDLPVYWEQIEEQPGKFDFSLVDMLLAQARDHNLRLVLLWFGTWKNGSNHYMPVWMKRNPQKYPNIT</sequence>
<dbReference type="InterPro" id="IPR017853">
    <property type="entry name" value="GH"/>
</dbReference>
<proteinExistence type="predicted"/>
<protein>
    <recommendedName>
        <fullName evidence="4">Beta-galactosidase</fullName>
    </recommendedName>
</protein>
<keyword evidence="1" id="KW-0732">Signal</keyword>
<name>A0A9P8I0K1_9PEZI</name>
<evidence type="ECO:0008006" key="4">
    <source>
        <dbReference type="Google" id="ProtNLM"/>
    </source>
</evidence>
<organism evidence="2 3">
    <name type="scientific">Trichoglossum hirsutum</name>
    <dbReference type="NCBI Taxonomy" id="265104"/>
    <lineage>
        <taxon>Eukaryota</taxon>
        <taxon>Fungi</taxon>
        <taxon>Dikarya</taxon>
        <taxon>Ascomycota</taxon>
        <taxon>Pezizomycotina</taxon>
        <taxon>Geoglossomycetes</taxon>
        <taxon>Geoglossales</taxon>
        <taxon>Geoglossaceae</taxon>
        <taxon>Trichoglossum</taxon>
    </lineage>
</organism>
<reference evidence="2" key="1">
    <citation type="submission" date="2021-03" db="EMBL/GenBank/DDBJ databases">
        <title>Comparative genomics and phylogenomic investigation of the class Geoglossomycetes provide insights into ecological specialization and systematics.</title>
        <authorList>
            <person name="Melie T."/>
            <person name="Pirro S."/>
            <person name="Miller A.N."/>
            <person name="Quandt A."/>
        </authorList>
    </citation>
    <scope>NUCLEOTIDE SEQUENCE</scope>
    <source>
        <strain evidence="2">CAQ_001_2017</strain>
    </source>
</reference>
<evidence type="ECO:0000313" key="2">
    <source>
        <dbReference type="EMBL" id="KAH0536538.1"/>
    </source>
</evidence>
<comment type="caution">
    <text evidence="2">The sequence shown here is derived from an EMBL/GenBank/DDBJ whole genome shotgun (WGS) entry which is preliminary data.</text>
</comment>
<gene>
    <name evidence="2" type="ORF">GP486_008875</name>
</gene>
<dbReference type="AlphaFoldDB" id="A0A9P8I0K1"/>
<dbReference type="Proteomes" id="UP000750711">
    <property type="component" value="Unassembled WGS sequence"/>
</dbReference>
<dbReference type="SUPFAM" id="SSF51445">
    <property type="entry name" value="(Trans)glycosidases"/>
    <property type="match status" value="1"/>
</dbReference>
<feature type="chain" id="PRO_5040281401" description="Beta-galactosidase" evidence="1">
    <location>
        <begin position="19"/>
        <end position="139"/>
    </location>
</feature>
<feature type="signal peptide" evidence="1">
    <location>
        <begin position="1"/>
        <end position="18"/>
    </location>
</feature>
<feature type="non-terminal residue" evidence="2">
    <location>
        <position position="139"/>
    </location>
</feature>
<accession>A0A9P8I0K1</accession>
<evidence type="ECO:0000256" key="1">
    <source>
        <dbReference type="SAM" id="SignalP"/>
    </source>
</evidence>
<keyword evidence="3" id="KW-1185">Reference proteome</keyword>